<evidence type="ECO:0000313" key="4">
    <source>
        <dbReference type="EMBL" id="BDG01844.1"/>
    </source>
</evidence>
<keyword evidence="1 2" id="KW-0732">Signal</keyword>
<reference evidence="5" key="1">
    <citation type="journal article" date="2022" name="Int. J. Syst. Evol. Microbiol.">
        <title>Anaeromyxobacter oryzae sp. nov., Anaeromyxobacter diazotrophicus sp. nov. and Anaeromyxobacter paludicola sp. nov., isolated from paddy soils.</title>
        <authorList>
            <person name="Itoh H."/>
            <person name="Xu Z."/>
            <person name="Mise K."/>
            <person name="Masuda Y."/>
            <person name="Ushijima N."/>
            <person name="Hayakawa C."/>
            <person name="Shiratori Y."/>
            <person name="Senoo K."/>
        </authorList>
    </citation>
    <scope>NUCLEOTIDE SEQUENCE [LARGE SCALE GENOMIC DNA]</scope>
    <source>
        <strain evidence="5">Red232</strain>
    </source>
</reference>
<sequence length="195" mass="20691">MTSSRPLATLALAAALAALAPAAARAQSRSGADQPGLRLGALLGIDRGDWDGIGLRLDAELDLQRLSPAVMFAGVGSLAYSHLSVDQPDFSQSLDLFEIVPAARFLLAINRQAGFYGDLGLGLYWVGVHTTDFARGLHSDDSDVGLAARIGGGGYVWASDQVRIDAEIAFHPHTGNYDDTSFTAMVGVMFRTRTR</sequence>
<evidence type="ECO:0000256" key="2">
    <source>
        <dbReference type="SAM" id="SignalP"/>
    </source>
</evidence>
<feature type="signal peptide" evidence="2">
    <location>
        <begin position="1"/>
        <end position="26"/>
    </location>
</feature>
<evidence type="ECO:0000313" key="5">
    <source>
        <dbReference type="Proteomes" id="UP001162891"/>
    </source>
</evidence>
<dbReference type="RefSeq" id="WP_248358729.1">
    <property type="nucleotide sequence ID" value="NZ_AP025591.1"/>
</dbReference>
<dbReference type="InterPro" id="IPR011250">
    <property type="entry name" value="OMP/PagP_B-barrel"/>
</dbReference>
<dbReference type="EMBL" id="AP025591">
    <property type="protein sequence ID" value="BDG01844.1"/>
    <property type="molecule type" value="Genomic_DNA"/>
</dbReference>
<feature type="domain" description="Outer membrane protein beta-barrel" evidence="3">
    <location>
        <begin position="13"/>
        <end position="190"/>
    </location>
</feature>
<accession>A0ABM7WQW7</accession>
<protein>
    <recommendedName>
        <fullName evidence="3">Outer membrane protein beta-barrel domain-containing protein</fullName>
    </recommendedName>
</protein>
<evidence type="ECO:0000256" key="1">
    <source>
        <dbReference type="ARBA" id="ARBA00022729"/>
    </source>
</evidence>
<evidence type="ECO:0000259" key="3">
    <source>
        <dbReference type="Pfam" id="PF13505"/>
    </source>
</evidence>
<name>A0ABM7WQW7_9BACT</name>
<dbReference type="SUPFAM" id="SSF56925">
    <property type="entry name" value="OMPA-like"/>
    <property type="match status" value="1"/>
</dbReference>
<proteinExistence type="predicted"/>
<feature type="chain" id="PRO_5046457654" description="Outer membrane protein beta-barrel domain-containing protein" evidence="2">
    <location>
        <begin position="27"/>
        <end position="195"/>
    </location>
</feature>
<keyword evidence="5" id="KW-1185">Reference proteome</keyword>
<dbReference type="Pfam" id="PF13505">
    <property type="entry name" value="OMP_b-brl"/>
    <property type="match status" value="1"/>
</dbReference>
<dbReference type="InterPro" id="IPR027385">
    <property type="entry name" value="Beta-barrel_OMP"/>
</dbReference>
<organism evidence="4 5">
    <name type="scientific">Anaeromyxobacter oryzae</name>
    <dbReference type="NCBI Taxonomy" id="2918170"/>
    <lineage>
        <taxon>Bacteria</taxon>
        <taxon>Pseudomonadati</taxon>
        <taxon>Myxococcota</taxon>
        <taxon>Myxococcia</taxon>
        <taxon>Myxococcales</taxon>
        <taxon>Cystobacterineae</taxon>
        <taxon>Anaeromyxobacteraceae</taxon>
        <taxon>Anaeromyxobacter</taxon>
    </lineage>
</organism>
<gene>
    <name evidence="4" type="ORF">AMOR_08400</name>
</gene>
<dbReference type="Proteomes" id="UP001162891">
    <property type="component" value="Chromosome"/>
</dbReference>